<proteinExistence type="predicted"/>
<evidence type="ECO:0000259" key="2">
    <source>
        <dbReference type="Pfam" id="PF08241"/>
    </source>
</evidence>
<dbReference type="InterPro" id="IPR029063">
    <property type="entry name" value="SAM-dependent_MTases_sf"/>
</dbReference>
<dbReference type="CDD" id="cd02440">
    <property type="entry name" value="AdoMet_MTases"/>
    <property type="match status" value="1"/>
</dbReference>
<feature type="domain" description="Methyltransferase type 11" evidence="2">
    <location>
        <begin position="33"/>
        <end position="87"/>
    </location>
</feature>
<evidence type="ECO:0000256" key="1">
    <source>
        <dbReference type="SAM" id="MobiDB-lite"/>
    </source>
</evidence>
<evidence type="ECO:0000313" key="4">
    <source>
        <dbReference type="Proteomes" id="UP001500909"/>
    </source>
</evidence>
<dbReference type="EMBL" id="BAAABY010000023">
    <property type="protein sequence ID" value="GAA0465998.1"/>
    <property type="molecule type" value="Genomic_DNA"/>
</dbReference>
<dbReference type="Proteomes" id="UP001500909">
    <property type="component" value="Unassembled WGS sequence"/>
</dbReference>
<accession>A0ABN1A2I4</accession>
<sequence length="167" mass="18004">MSPEPSGPPAWSGSTAHPHNTHVGASERYGHLARLELVRADAVAYLQDHPGAFDACYSVFGAVDFTDPRKLLPTVATALRPGGLLVFSTLAHYTTGEAPESEVRSARIPTRLPGGSDATLDRWVLDIPVWERLLTETGFSLIGTDTLRDPAPDSPVATNIFRARRSC</sequence>
<protein>
    <recommendedName>
        <fullName evidence="2">Methyltransferase type 11 domain-containing protein</fullName>
    </recommendedName>
</protein>
<feature type="region of interest" description="Disordered" evidence="1">
    <location>
        <begin position="1"/>
        <end position="23"/>
    </location>
</feature>
<evidence type="ECO:0000313" key="3">
    <source>
        <dbReference type="EMBL" id="GAA0465998.1"/>
    </source>
</evidence>
<gene>
    <name evidence="3" type="ORF">GCM10010361_32630</name>
</gene>
<organism evidence="3 4">
    <name type="scientific">Streptomyces olivaceiscleroticus</name>
    <dbReference type="NCBI Taxonomy" id="68245"/>
    <lineage>
        <taxon>Bacteria</taxon>
        <taxon>Bacillati</taxon>
        <taxon>Actinomycetota</taxon>
        <taxon>Actinomycetes</taxon>
        <taxon>Kitasatosporales</taxon>
        <taxon>Streptomycetaceae</taxon>
        <taxon>Streptomyces</taxon>
    </lineage>
</organism>
<dbReference type="Pfam" id="PF08241">
    <property type="entry name" value="Methyltransf_11"/>
    <property type="match status" value="1"/>
</dbReference>
<dbReference type="SUPFAM" id="SSF53335">
    <property type="entry name" value="S-adenosyl-L-methionine-dependent methyltransferases"/>
    <property type="match status" value="1"/>
</dbReference>
<name>A0ABN1A2I4_9ACTN</name>
<dbReference type="Gene3D" id="3.40.50.150">
    <property type="entry name" value="Vaccinia Virus protein VP39"/>
    <property type="match status" value="1"/>
</dbReference>
<reference evidence="3 4" key="1">
    <citation type="journal article" date="2019" name="Int. J. Syst. Evol. Microbiol.">
        <title>The Global Catalogue of Microorganisms (GCM) 10K type strain sequencing project: providing services to taxonomists for standard genome sequencing and annotation.</title>
        <authorList>
            <consortium name="The Broad Institute Genomics Platform"/>
            <consortium name="The Broad Institute Genome Sequencing Center for Infectious Disease"/>
            <person name="Wu L."/>
            <person name="Ma J."/>
        </authorList>
    </citation>
    <scope>NUCLEOTIDE SEQUENCE [LARGE SCALE GENOMIC DNA]</scope>
    <source>
        <strain evidence="3 4">JCM 4805</strain>
    </source>
</reference>
<keyword evidence="4" id="KW-1185">Reference proteome</keyword>
<comment type="caution">
    <text evidence="3">The sequence shown here is derived from an EMBL/GenBank/DDBJ whole genome shotgun (WGS) entry which is preliminary data.</text>
</comment>
<dbReference type="InterPro" id="IPR013216">
    <property type="entry name" value="Methyltransf_11"/>
</dbReference>